<dbReference type="Proteomes" id="UP001156702">
    <property type="component" value="Unassembled WGS sequence"/>
</dbReference>
<name>A0ABQ5Z8D3_9HYPH</name>
<dbReference type="PANTHER" id="PTHR37957:SF1">
    <property type="entry name" value="PHYTASE-LIKE DOMAIN-CONTAINING PROTEIN"/>
    <property type="match status" value="1"/>
</dbReference>
<proteinExistence type="predicted"/>
<keyword evidence="1" id="KW-0732">Signal</keyword>
<organism evidence="3 4">
    <name type="scientific">Shinella yambaruensis</name>
    <dbReference type="NCBI Taxonomy" id="415996"/>
    <lineage>
        <taxon>Bacteria</taxon>
        <taxon>Pseudomonadati</taxon>
        <taxon>Pseudomonadota</taxon>
        <taxon>Alphaproteobacteria</taxon>
        <taxon>Hyphomicrobiales</taxon>
        <taxon>Rhizobiaceae</taxon>
        <taxon>Shinella</taxon>
    </lineage>
</organism>
<evidence type="ECO:0000256" key="1">
    <source>
        <dbReference type="SAM" id="SignalP"/>
    </source>
</evidence>
<sequence>MCAAYQRPRFANPMGTFMTRHLFTTAALALLMATAAQADDKEFPATLKAHAILPANTIIAAPADAAAYLKTSGKFTTADRKRAEALGTVMGKDGVRETGLALPFDGQPMQGFSGIKTMEDGSFWTLSDNGFGNKLNSTDAMLMIHNVRFDWDKGTMEPVRTVFLSDPDRKAPFPIVMEGAETRYLTGGDFDVESIQPVADGFWIGEEFGPYILKFDRDGRLTDVIATEVDGKPVTSPDNPTLAVQADPSKKMPAFNLKRSGGYEGLALSKDGTKLYGLLEGPLWIDSESVEQADGRPALRIIELDAASKAWTGRSWLYPLAEGGEAIGDFNMLDGTTALVIERDNGAGTADKACADASDPKPDCFATASKVKRIYKIAMTDENAGKAVRKIGYIDLLKIADPDNRKRQGGGDGFYDMPFVTIENVDRVDETHIIVGNDNNLPFSAGRALDKADDNEFVLLEVGDFLKAE</sequence>
<keyword evidence="4" id="KW-1185">Reference proteome</keyword>
<comment type="caution">
    <text evidence="3">The sequence shown here is derived from an EMBL/GenBank/DDBJ whole genome shotgun (WGS) entry which is preliminary data.</text>
</comment>
<protein>
    <recommendedName>
        <fullName evidence="2">Phytase-like domain-containing protein</fullName>
    </recommendedName>
</protein>
<dbReference type="PANTHER" id="PTHR37957">
    <property type="entry name" value="BLR7070 PROTEIN"/>
    <property type="match status" value="1"/>
</dbReference>
<feature type="chain" id="PRO_5045748672" description="Phytase-like domain-containing protein" evidence="1">
    <location>
        <begin position="39"/>
        <end position="469"/>
    </location>
</feature>
<feature type="signal peptide" evidence="1">
    <location>
        <begin position="1"/>
        <end position="38"/>
    </location>
</feature>
<reference evidence="4" key="1">
    <citation type="journal article" date="2019" name="Int. J. Syst. Evol. Microbiol.">
        <title>The Global Catalogue of Microorganisms (GCM) 10K type strain sequencing project: providing services to taxonomists for standard genome sequencing and annotation.</title>
        <authorList>
            <consortium name="The Broad Institute Genomics Platform"/>
            <consortium name="The Broad Institute Genome Sequencing Center for Infectious Disease"/>
            <person name="Wu L."/>
            <person name="Ma J."/>
        </authorList>
    </citation>
    <scope>NUCLEOTIDE SEQUENCE [LARGE SCALE GENOMIC DNA]</scope>
    <source>
        <strain evidence="4">NBRC 102122</strain>
    </source>
</reference>
<evidence type="ECO:0000259" key="2">
    <source>
        <dbReference type="Pfam" id="PF13449"/>
    </source>
</evidence>
<evidence type="ECO:0000313" key="4">
    <source>
        <dbReference type="Proteomes" id="UP001156702"/>
    </source>
</evidence>
<gene>
    <name evidence="3" type="ORF">GCM10007923_02650</name>
</gene>
<dbReference type="Pfam" id="PF13449">
    <property type="entry name" value="Phytase-like"/>
    <property type="match status" value="1"/>
</dbReference>
<dbReference type="EMBL" id="BSOP01000003">
    <property type="protein sequence ID" value="GLR49060.1"/>
    <property type="molecule type" value="Genomic_DNA"/>
</dbReference>
<feature type="domain" description="Phytase-like" evidence="2">
    <location>
        <begin position="107"/>
        <end position="440"/>
    </location>
</feature>
<evidence type="ECO:0000313" key="3">
    <source>
        <dbReference type="EMBL" id="GLR49060.1"/>
    </source>
</evidence>
<dbReference type="InterPro" id="IPR027372">
    <property type="entry name" value="Phytase-like_dom"/>
</dbReference>
<accession>A0ABQ5Z8D3</accession>